<dbReference type="InterPro" id="IPR003960">
    <property type="entry name" value="ATPase_AAA_CS"/>
</dbReference>
<feature type="region of interest" description="Disordered" evidence="8">
    <location>
        <begin position="232"/>
        <end position="521"/>
    </location>
</feature>
<proteinExistence type="inferred from homology"/>
<dbReference type="SUPFAM" id="SSF52540">
    <property type="entry name" value="P-loop containing nucleoside triphosphate hydrolases"/>
    <property type="match status" value="2"/>
</dbReference>
<dbReference type="EMBL" id="ML978956">
    <property type="protein sequence ID" value="KAF1933916.1"/>
    <property type="molecule type" value="Genomic_DNA"/>
</dbReference>
<dbReference type="FunFam" id="3.40.50.300:FF:001218">
    <property type="entry name" value="AAA family ATPase, putative"/>
    <property type="match status" value="1"/>
</dbReference>
<keyword evidence="11" id="KW-1185">Reference proteome</keyword>
<feature type="compositionally biased region" description="Low complexity" evidence="8">
    <location>
        <begin position="1590"/>
        <end position="1611"/>
    </location>
</feature>
<dbReference type="GO" id="GO:0042393">
    <property type="term" value="F:histone binding"/>
    <property type="evidence" value="ECO:0007669"/>
    <property type="project" value="TreeGrafter"/>
</dbReference>
<organism evidence="10 11">
    <name type="scientific">Didymella exigua CBS 183.55</name>
    <dbReference type="NCBI Taxonomy" id="1150837"/>
    <lineage>
        <taxon>Eukaryota</taxon>
        <taxon>Fungi</taxon>
        <taxon>Dikarya</taxon>
        <taxon>Ascomycota</taxon>
        <taxon>Pezizomycotina</taxon>
        <taxon>Dothideomycetes</taxon>
        <taxon>Pleosporomycetidae</taxon>
        <taxon>Pleosporales</taxon>
        <taxon>Pleosporineae</taxon>
        <taxon>Didymellaceae</taxon>
        <taxon>Didymella</taxon>
    </lineage>
</organism>
<keyword evidence="6" id="KW-0103">Bromodomain</keyword>
<dbReference type="InterPro" id="IPR001487">
    <property type="entry name" value="Bromodomain"/>
</dbReference>
<dbReference type="PANTHER" id="PTHR23069:SF0">
    <property type="entry name" value="TAT-BINDING HOMOLOG 7"/>
    <property type="match status" value="1"/>
</dbReference>
<dbReference type="CDD" id="cd05491">
    <property type="entry name" value="Bromo_TBP7_like"/>
    <property type="match status" value="1"/>
</dbReference>
<dbReference type="InterPro" id="IPR027417">
    <property type="entry name" value="P-loop_NTPase"/>
</dbReference>
<dbReference type="GeneID" id="54347590"/>
<feature type="region of interest" description="Disordered" evidence="8">
    <location>
        <begin position="71"/>
        <end position="201"/>
    </location>
</feature>
<dbReference type="PANTHER" id="PTHR23069">
    <property type="entry name" value="AAA DOMAIN-CONTAINING"/>
    <property type="match status" value="1"/>
</dbReference>
<dbReference type="Pfam" id="PF00439">
    <property type="entry name" value="Bromodomain"/>
    <property type="match status" value="1"/>
</dbReference>
<dbReference type="GO" id="GO:0045815">
    <property type="term" value="P:transcription initiation-coupled chromatin remodeling"/>
    <property type="evidence" value="ECO:0007669"/>
    <property type="project" value="TreeGrafter"/>
</dbReference>
<dbReference type="InterPro" id="IPR045199">
    <property type="entry name" value="ATAD2-like"/>
</dbReference>
<feature type="region of interest" description="Disordered" evidence="8">
    <location>
        <begin position="1722"/>
        <end position="1747"/>
    </location>
</feature>
<feature type="region of interest" description="Disordered" evidence="8">
    <location>
        <begin position="1569"/>
        <end position="1618"/>
    </location>
</feature>
<feature type="compositionally biased region" description="Basic and acidic residues" evidence="8">
    <location>
        <begin position="501"/>
        <end position="521"/>
    </location>
</feature>
<feature type="compositionally biased region" description="Polar residues" evidence="8">
    <location>
        <begin position="1508"/>
        <end position="1535"/>
    </location>
</feature>
<dbReference type="Pfam" id="PF17862">
    <property type="entry name" value="AAA_lid_3"/>
    <property type="match status" value="1"/>
</dbReference>
<feature type="region of interest" description="Disordered" evidence="8">
    <location>
        <begin position="567"/>
        <end position="586"/>
    </location>
</feature>
<evidence type="ECO:0000256" key="8">
    <source>
        <dbReference type="SAM" id="MobiDB-lite"/>
    </source>
</evidence>
<feature type="compositionally biased region" description="Acidic residues" evidence="8">
    <location>
        <begin position="178"/>
        <end position="191"/>
    </location>
</feature>
<feature type="region of interest" description="Disordered" evidence="8">
    <location>
        <begin position="605"/>
        <end position="636"/>
    </location>
</feature>
<dbReference type="InterPro" id="IPR003959">
    <property type="entry name" value="ATPase_AAA_core"/>
</dbReference>
<dbReference type="InterPro" id="IPR041569">
    <property type="entry name" value="AAA_lid_3"/>
</dbReference>
<feature type="compositionally biased region" description="Polar residues" evidence="8">
    <location>
        <begin position="616"/>
        <end position="625"/>
    </location>
</feature>
<evidence type="ECO:0000313" key="11">
    <source>
        <dbReference type="Proteomes" id="UP000800082"/>
    </source>
</evidence>
<evidence type="ECO:0000313" key="10">
    <source>
        <dbReference type="EMBL" id="KAF1933916.1"/>
    </source>
</evidence>
<protein>
    <submittedName>
        <fullName evidence="10">AAA-domain-containing protein</fullName>
    </submittedName>
</protein>
<dbReference type="SUPFAM" id="SSF47370">
    <property type="entry name" value="Bromodomain"/>
    <property type="match status" value="1"/>
</dbReference>
<evidence type="ECO:0000256" key="5">
    <source>
        <dbReference type="ARBA" id="ARBA00022840"/>
    </source>
</evidence>
<sequence>MDVRIQLLDVFGSRLLVVANDQPWNFRRRRRCTERHHYGIVISWEHCHRGASAFTVTAPCARSLTAASERLTAPTPMSNRTKRKFDLDPTASDPEDDDYDDVDRAPPQRRRQNRTPGTKKAGNKRQRRIYNGSDIDDDDEDVIEDDSFTERSESEEPEVNPTTGRSVRRATKKQVTYEESDEDEIEDTASDSEDKKLRNTGWRRAAKPSIEEVDKPSLIVKLKMPENAFGRALRARTGSKSTAPTTRGRTPEVGITRRSSRLSHDVEAPMVALSDSGKHANVVREGTRTPEPPTARATRGGKGPRIQAPSTIEEASQEVSMIRDEGEDDSSGPLDRLLTGAQMQVESSAPGSPGHDAQGTKEEEDDEEGMEGVIQESQHDRAAEEDSDEEEGPITRGGRNLRSRATSQKRKRGAGESSDFEPVDVDAEGEDEEMSESDHGKGKGAASDSASGSARKTRGRTRQSQRSRRTSSDEESALDDDELQDELQELGTHKCRRLSRRVPDKDLSYETGPRRRERRTVDYRVVRPELNAVFENEDEDGPAPLASKSRSKAGAGAVSLFSNQGPFGGGQIGFGQDDDSDSSDEEVQKMPRHFGSIVGMTPTAATAPGFGAFPQGHNNSAQQDKGSGGGPANFGKIKDKKALADADPLGVDPNVNFDGVGGLDDHINKLKEMIMLPLLYPEVFQRFKITPPRGVLFHGPPGTGKTLLARALASSVSSHGQKVTFYMRKGADALSKWVGEAEKQLRTLFEEARKTQPSIIFFDEIDGLAPVRSSKQEQIHASIVATLLALMDGMDGRGQVVVIGATNRPDSVDNALRRPGRFDREFYFPLPNVVGRRAILDIHTKNWDPPLDPKMKDSLAELTKGYGGADLRALCTEAALNAVQGTYPQIYQSEKKLLIHPSEIKVLAKDFMVSVNKMVPSSQRTATAAANPLPKLIEPLLRKPLADIIKRINELIPRRKVLTALEEAEYDDREDEKGFERENTMRNFETSRIFRPRLLITGLQGMGQQYLGAALLSKIEGLHVQSFDLPTILEDSTRSPEAAITQLFTEVRRHKPSVIYIPAVDVWYNTLPPAATKTFKLLLRSIGANEPIMVLGVMELETPEDKPDRQMMVDLFGFSLNNQFDLQRPDQECRSEFFSSISQYIRMSPADFPDLENRKKRVLPVLEPAPVVEPVLDPKEIAAREKAQRKQDALTLNKLKSLIQPIMDNLKKKHRRFFKPVLDPSWWSYLLDEQNPNRVTSDLDREQQEAEGMTRPWETSADSKGVGVLLHVESGNKYYNLDLSQIEQRLSNGYYKRPKDFLFDVKTLAKDSKTFQDAERTLRANEMVANVEVDIDSWFTGNDAQYPWLTKECDALYERELLRAKKAQEKRKKAIRDGKEVPPEVAPVPPEQSLTTTENASGPIVLGEPIPRFPPVTPVRGLHDQSLSNGTSAVDSREHSHQNGSTVPSRVADEDSIMPDSQHDVTASTQADLQFQTPSRPNTQLTQKSQVSARTFVNPNMPLHDYYNSASTTTSGNQTSKRSSDNKFGTQSSNSVSIAGLPDLVAPAGGSQLPDTQGAPESFYRRFELDPPLSPEYSANSSFDTEQHFPSQRSGSPRSQTSQPSQSSQMPAPAPPAHKSNIVDILAEPQPEPQVILEDASLVQLHSKLVSSSSGCSLEQLEQVNAALMDTIWAHRREYNRNKVINAVAEAFNVIIEDIDAMQKILQQSQELVEQQPMHYEFDASQRGPYTQGPGTGYYSAQGASQR</sequence>
<dbReference type="InterPro" id="IPR036427">
    <property type="entry name" value="Bromodomain-like_sf"/>
</dbReference>
<evidence type="ECO:0000256" key="3">
    <source>
        <dbReference type="ARBA" id="ARBA00022741"/>
    </source>
</evidence>
<feature type="region of interest" description="Disordered" evidence="8">
    <location>
        <begin position="1497"/>
        <end position="1535"/>
    </location>
</feature>
<dbReference type="Gene3D" id="3.40.50.300">
    <property type="entry name" value="P-loop containing nucleotide triphosphate hydrolases"/>
    <property type="match status" value="1"/>
</dbReference>
<dbReference type="OrthoDB" id="5421at2759"/>
<feature type="compositionally biased region" description="Low complexity" evidence="8">
    <location>
        <begin position="444"/>
        <end position="454"/>
    </location>
</feature>
<dbReference type="Pfam" id="PF00004">
    <property type="entry name" value="AAA"/>
    <property type="match status" value="1"/>
</dbReference>
<evidence type="ECO:0000256" key="6">
    <source>
        <dbReference type="ARBA" id="ARBA00023117"/>
    </source>
</evidence>
<feature type="compositionally biased region" description="Polar residues" evidence="8">
    <location>
        <begin position="341"/>
        <end position="350"/>
    </location>
</feature>
<accession>A0A6A5S5Y9</accession>
<evidence type="ECO:0000256" key="4">
    <source>
        <dbReference type="ARBA" id="ARBA00022801"/>
    </source>
</evidence>
<dbReference type="RefSeq" id="XP_033454164.1">
    <property type="nucleotide sequence ID" value="XM_033589941.1"/>
</dbReference>
<keyword evidence="5" id="KW-0067">ATP-binding</keyword>
<dbReference type="Gene3D" id="1.10.8.60">
    <property type="match status" value="1"/>
</dbReference>
<feature type="compositionally biased region" description="Low complexity" evidence="8">
    <location>
        <begin position="605"/>
        <end position="614"/>
    </location>
</feature>
<dbReference type="Proteomes" id="UP000800082">
    <property type="component" value="Unassembled WGS sequence"/>
</dbReference>
<evidence type="ECO:0000259" key="9">
    <source>
        <dbReference type="SMART" id="SM00382"/>
    </source>
</evidence>
<gene>
    <name evidence="10" type="ORF">M421DRAFT_388265</name>
</gene>
<dbReference type="GO" id="GO:0005634">
    <property type="term" value="C:nucleus"/>
    <property type="evidence" value="ECO:0007669"/>
    <property type="project" value="UniProtKB-SubCell"/>
</dbReference>
<name>A0A6A5S5Y9_9PLEO</name>
<dbReference type="SMART" id="SM00382">
    <property type="entry name" value="AAA"/>
    <property type="match status" value="1"/>
</dbReference>
<evidence type="ECO:0000256" key="1">
    <source>
        <dbReference type="ARBA" id="ARBA00004123"/>
    </source>
</evidence>
<keyword evidence="4" id="KW-0378">Hydrolase</keyword>
<feature type="compositionally biased region" description="Basic residues" evidence="8">
    <location>
        <begin position="455"/>
        <end position="469"/>
    </location>
</feature>
<keyword evidence="7" id="KW-0539">Nucleus</keyword>
<comment type="similarity">
    <text evidence="2">Belongs to the AAA ATPase family.</text>
</comment>
<reference evidence="10" key="1">
    <citation type="journal article" date="2020" name="Stud. Mycol.">
        <title>101 Dothideomycetes genomes: a test case for predicting lifestyles and emergence of pathogens.</title>
        <authorList>
            <person name="Haridas S."/>
            <person name="Albert R."/>
            <person name="Binder M."/>
            <person name="Bloem J."/>
            <person name="Labutti K."/>
            <person name="Salamov A."/>
            <person name="Andreopoulos B."/>
            <person name="Baker S."/>
            <person name="Barry K."/>
            <person name="Bills G."/>
            <person name="Bluhm B."/>
            <person name="Cannon C."/>
            <person name="Castanera R."/>
            <person name="Culley D."/>
            <person name="Daum C."/>
            <person name="Ezra D."/>
            <person name="Gonzalez J."/>
            <person name="Henrissat B."/>
            <person name="Kuo A."/>
            <person name="Liang C."/>
            <person name="Lipzen A."/>
            <person name="Lutzoni F."/>
            <person name="Magnuson J."/>
            <person name="Mondo S."/>
            <person name="Nolan M."/>
            <person name="Ohm R."/>
            <person name="Pangilinan J."/>
            <person name="Park H.-J."/>
            <person name="Ramirez L."/>
            <person name="Alfaro M."/>
            <person name="Sun H."/>
            <person name="Tritt A."/>
            <person name="Yoshinaga Y."/>
            <person name="Zwiers L.-H."/>
            <person name="Turgeon B."/>
            <person name="Goodwin S."/>
            <person name="Spatafora J."/>
            <person name="Crous P."/>
            <person name="Grigoriev I."/>
        </authorList>
    </citation>
    <scope>NUCLEOTIDE SEQUENCE</scope>
    <source>
        <strain evidence="10">CBS 183.55</strain>
    </source>
</reference>
<feature type="compositionally biased region" description="Acidic residues" evidence="8">
    <location>
        <begin position="418"/>
        <end position="435"/>
    </location>
</feature>
<dbReference type="GO" id="GO:0005524">
    <property type="term" value="F:ATP binding"/>
    <property type="evidence" value="ECO:0007669"/>
    <property type="project" value="UniProtKB-KW"/>
</dbReference>
<keyword evidence="3" id="KW-0547">Nucleotide-binding</keyword>
<feature type="compositionally biased region" description="Basic residues" evidence="8">
    <location>
        <begin position="399"/>
        <end position="412"/>
    </location>
</feature>
<feature type="region of interest" description="Disordered" evidence="8">
    <location>
        <begin position="1373"/>
        <end position="1453"/>
    </location>
</feature>
<evidence type="ECO:0000256" key="2">
    <source>
        <dbReference type="ARBA" id="ARBA00006914"/>
    </source>
</evidence>
<dbReference type="GO" id="GO:0016887">
    <property type="term" value="F:ATP hydrolysis activity"/>
    <property type="evidence" value="ECO:0007669"/>
    <property type="project" value="InterPro"/>
</dbReference>
<dbReference type="GO" id="GO:0003682">
    <property type="term" value="F:chromatin binding"/>
    <property type="evidence" value="ECO:0007669"/>
    <property type="project" value="TreeGrafter"/>
</dbReference>
<dbReference type="GO" id="GO:0006337">
    <property type="term" value="P:nucleosome disassembly"/>
    <property type="evidence" value="ECO:0007669"/>
    <property type="project" value="TreeGrafter"/>
</dbReference>
<feature type="compositionally biased region" description="Acidic residues" evidence="8">
    <location>
        <begin position="576"/>
        <end position="585"/>
    </location>
</feature>
<feature type="compositionally biased region" description="Polar residues" evidence="8">
    <location>
        <begin position="308"/>
        <end position="319"/>
    </location>
</feature>
<feature type="compositionally biased region" description="Acidic residues" evidence="8">
    <location>
        <begin position="134"/>
        <end position="147"/>
    </location>
</feature>
<dbReference type="GO" id="GO:0006334">
    <property type="term" value="P:nucleosome assembly"/>
    <property type="evidence" value="ECO:0007669"/>
    <property type="project" value="TreeGrafter"/>
</dbReference>
<evidence type="ECO:0000256" key="7">
    <source>
        <dbReference type="ARBA" id="ARBA00023242"/>
    </source>
</evidence>
<dbReference type="InterPro" id="IPR003593">
    <property type="entry name" value="AAA+_ATPase"/>
</dbReference>
<dbReference type="PROSITE" id="PS00674">
    <property type="entry name" value="AAA"/>
    <property type="match status" value="1"/>
</dbReference>
<feature type="compositionally biased region" description="Polar residues" evidence="8">
    <location>
        <begin position="1425"/>
        <end position="1434"/>
    </location>
</feature>
<feature type="compositionally biased region" description="Low complexity" evidence="8">
    <location>
        <begin position="1728"/>
        <end position="1739"/>
    </location>
</feature>
<feature type="compositionally biased region" description="Polar residues" evidence="8">
    <location>
        <begin position="238"/>
        <end position="248"/>
    </location>
</feature>
<feature type="compositionally biased region" description="Acidic residues" evidence="8">
    <location>
        <begin position="473"/>
        <end position="488"/>
    </location>
</feature>
<comment type="subcellular location">
    <subcellularLocation>
        <location evidence="1">Nucleus</location>
    </subcellularLocation>
</comment>
<feature type="domain" description="AAA+ ATPase" evidence="9">
    <location>
        <begin position="691"/>
        <end position="832"/>
    </location>
</feature>
<dbReference type="FunFam" id="3.40.50.300:FF:000061">
    <property type="entry name" value="ATPase family, AAA domain-containing 2"/>
    <property type="match status" value="1"/>
</dbReference>